<feature type="region of interest" description="Disordered" evidence="1">
    <location>
        <begin position="1525"/>
        <end position="1549"/>
    </location>
</feature>
<feature type="compositionally biased region" description="Polar residues" evidence="1">
    <location>
        <begin position="168"/>
        <end position="179"/>
    </location>
</feature>
<feature type="compositionally biased region" description="Polar residues" evidence="1">
    <location>
        <begin position="210"/>
        <end position="223"/>
    </location>
</feature>
<dbReference type="OMA" id="IVQVEPC"/>
<feature type="compositionally biased region" description="Basic and acidic residues" evidence="1">
    <location>
        <begin position="487"/>
        <end position="496"/>
    </location>
</feature>
<feature type="compositionally biased region" description="Acidic residues" evidence="1">
    <location>
        <begin position="1011"/>
        <end position="1027"/>
    </location>
</feature>
<feature type="compositionally biased region" description="Basic and acidic residues" evidence="1">
    <location>
        <begin position="1121"/>
        <end position="1132"/>
    </location>
</feature>
<feature type="compositionally biased region" description="Polar residues" evidence="1">
    <location>
        <begin position="902"/>
        <end position="919"/>
    </location>
</feature>
<feature type="compositionally biased region" description="Basic and acidic residues" evidence="1">
    <location>
        <begin position="237"/>
        <end position="247"/>
    </location>
</feature>
<feature type="compositionally biased region" description="Polar residues" evidence="1">
    <location>
        <begin position="437"/>
        <end position="448"/>
    </location>
</feature>
<gene>
    <name evidence="2" type="ORF">AND_007492</name>
</gene>
<organism evidence="2">
    <name type="scientific">Anopheles darlingi</name>
    <name type="common">Mosquito</name>
    <dbReference type="NCBI Taxonomy" id="43151"/>
    <lineage>
        <taxon>Eukaryota</taxon>
        <taxon>Metazoa</taxon>
        <taxon>Ecdysozoa</taxon>
        <taxon>Arthropoda</taxon>
        <taxon>Hexapoda</taxon>
        <taxon>Insecta</taxon>
        <taxon>Pterygota</taxon>
        <taxon>Neoptera</taxon>
        <taxon>Endopterygota</taxon>
        <taxon>Diptera</taxon>
        <taxon>Nematocera</taxon>
        <taxon>Culicoidea</taxon>
        <taxon>Culicidae</taxon>
        <taxon>Anophelinae</taxon>
        <taxon>Anopheles</taxon>
    </lineage>
</organism>
<feature type="compositionally biased region" description="Polar residues" evidence="1">
    <location>
        <begin position="831"/>
        <end position="847"/>
    </location>
</feature>
<dbReference type="EnsemblMetazoa" id="ADAC007492-RA">
    <property type="protein sequence ID" value="ADAC007492-PA"/>
    <property type="gene ID" value="ADAC007492"/>
</dbReference>
<feature type="region of interest" description="Disordered" evidence="1">
    <location>
        <begin position="974"/>
        <end position="993"/>
    </location>
</feature>
<reference evidence="3" key="4">
    <citation type="submission" date="2015-06" db="UniProtKB">
        <authorList>
            <consortium name="EnsemblMetazoa"/>
        </authorList>
    </citation>
    <scope>IDENTIFICATION</scope>
</reference>
<dbReference type="HOGENOM" id="CLU_250041_0_0_1"/>
<evidence type="ECO:0000313" key="3">
    <source>
        <dbReference type="EnsemblMetazoa" id="ADAC007492-PA"/>
    </source>
</evidence>
<evidence type="ECO:0000256" key="1">
    <source>
        <dbReference type="SAM" id="MobiDB-lite"/>
    </source>
</evidence>
<evidence type="ECO:0000313" key="4">
    <source>
        <dbReference type="Proteomes" id="UP000000673"/>
    </source>
</evidence>
<feature type="compositionally biased region" description="Low complexity" evidence="1">
    <location>
        <begin position="31"/>
        <end position="50"/>
    </location>
</feature>
<feature type="compositionally biased region" description="Acidic residues" evidence="1">
    <location>
        <begin position="855"/>
        <end position="867"/>
    </location>
</feature>
<feature type="compositionally biased region" description="Basic and acidic residues" evidence="1">
    <location>
        <begin position="613"/>
        <end position="627"/>
    </location>
</feature>
<dbReference type="eggNOG" id="ENOG502QVZW">
    <property type="taxonomic scope" value="Eukaryota"/>
</dbReference>
<dbReference type="STRING" id="43151.W5JDI6"/>
<feature type="compositionally biased region" description="Basic residues" evidence="1">
    <location>
        <begin position="1172"/>
        <end position="1182"/>
    </location>
</feature>
<feature type="region of interest" description="Disordered" evidence="1">
    <location>
        <begin position="435"/>
        <end position="961"/>
    </location>
</feature>
<dbReference type="Proteomes" id="UP000000673">
    <property type="component" value="Unassembled WGS sequence"/>
</dbReference>
<feature type="compositionally biased region" description="Polar residues" evidence="1">
    <location>
        <begin position="628"/>
        <end position="651"/>
    </location>
</feature>
<dbReference type="VEuPathDB" id="VectorBase:ADAR2_009553"/>
<feature type="region of interest" description="Disordered" evidence="1">
    <location>
        <begin position="1279"/>
        <end position="1304"/>
    </location>
</feature>
<name>W5JDI6_ANODA</name>
<feature type="region of interest" description="Disordered" evidence="1">
    <location>
        <begin position="1"/>
        <end position="297"/>
    </location>
</feature>
<feature type="compositionally biased region" description="Basic and acidic residues" evidence="1">
    <location>
        <begin position="817"/>
        <end position="830"/>
    </location>
</feature>
<protein>
    <submittedName>
        <fullName evidence="2 3">Uncharacterized protein</fullName>
    </submittedName>
</protein>
<reference evidence="2" key="2">
    <citation type="submission" date="2010-05" db="EMBL/GenBank/DDBJ databases">
        <authorList>
            <person name="Almeida L.G."/>
            <person name="Nicolas M.F."/>
            <person name="Souza R.C."/>
            <person name="Vasconcelos A.T.R."/>
        </authorList>
    </citation>
    <scope>NUCLEOTIDE SEQUENCE</scope>
</reference>
<feature type="compositionally biased region" description="Acidic residues" evidence="1">
    <location>
        <begin position="549"/>
        <end position="598"/>
    </location>
</feature>
<feature type="compositionally biased region" description="Polar residues" evidence="1">
    <location>
        <begin position="139"/>
        <end position="151"/>
    </location>
</feature>
<feature type="region of interest" description="Disordered" evidence="1">
    <location>
        <begin position="1413"/>
        <end position="1438"/>
    </location>
</feature>
<feature type="compositionally biased region" description="Basic and acidic residues" evidence="1">
    <location>
        <begin position="738"/>
        <end position="747"/>
    </location>
</feature>
<feature type="region of interest" description="Disordered" evidence="1">
    <location>
        <begin position="1063"/>
        <end position="1141"/>
    </location>
</feature>
<feature type="compositionally biased region" description="Polar residues" evidence="1">
    <location>
        <begin position="367"/>
        <end position="377"/>
    </location>
</feature>
<dbReference type="VEuPathDB" id="VectorBase:ADAC007492"/>
<feature type="compositionally biased region" description="Polar residues" evidence="1">
    <location>
        <begin position="254"/>
        <end position="280"/>
    </location>
</feature>
<feature type="region of interest" description="Disordered" evidence="1">
    <location>
        <begin position="1011"/>
        <end position="1043"/>
    </location>
</feature>
<feature type="region of interest" description="Disordered" evidence="1">
    <location>
        <begin position="338"/>
        <end position="377"/>
    </location>
</feature>
<evidence type="ECO:0000313" key="2">
    <source>
        <dbReference type="EMBL" id="ETN60874.1"/>
    </source>
</evidence>
<proteinExistence type="predicted"/>
<reference evidence="2 4" key="1">
    <citation type="journal article" date="2010" name="BMC Genomics">
        <title>Combination of measures distinguishes pre-miRNAs from other stem-loops in the genome of the newly sequenced Anopheles darlingi.</title>
        <authorList>
            <person name="Mendes N.D."/>
            <person name="Freitas A.T."/>
            <person name="Vasconcelos A.T."/>
            <person name="Sagot M.F."/>
        </authorList>
    </citation>
    <scope>NUCLEOTIDE SEQUENCE</scope>
</reference>
<feature type="compositionally biased region" description="Acidic residues" evidence="1">
    <location>
        <begin position="984"/>
        <end position="993"/>
    </location>
</feature>
<feature type="compositionally biased region" description="Basic and acidic residues" evidence="1">
    <location>
        <begin position="699"/>
        <end position="720"/>
    </location>
</feature>
<accession>W5JDI6</accession>
<sequence length="1648" mass="179373">MNPEEIPTRVTRGALRRRSVDQDATPQKPVATGTSGTPKKTTSTTKKAAALDAIQESDVARPSTPVGGRNKRRGASVTAESPPSAPLSNKLLQSLKDAESEASPGRRSRNSSLSEENVTAFNASLDAGGNRPRTPARLRSSQEVLTSTPQTAPAAVRRSTRRNSVTSDDGSISVQSLPVTSAAKTAGAALRALKDETILEEEGSDEREGSISSETSSRTNARRNSLALKASSASPRPDNESPRRGLQHEVTPTRAASKSPNVGSALRQPNSSTRPKNVSFSEALKSDDEPTTYPKTPLTTEKKCLLVLRDLRDTSLGEGDLKVNAEITVSSRQAEIIGNVNAKTPRKAEPVESNNASGSKKPDLPASSPSGAASNEVLSEASGNVGNEETAVHNTSVAASEQTQVTGANDISGVDIMEASIVDVTASPLKSVPMSERLSNSWTQSVRGSNAKGIDKFGEQKQEIDQMELKKQEEASKALRSPLIIAKSDKQRKSTDDEQGDEQADEEEEVIDEQIKWVDDEAMEVDGYQSGDSMDSEERREMEQNEIPIDGEDLGSEDTEEDDELDEDNDSFIVPDDEVESELEEESDVESDTGEENESNVSPNGKNRSLVSNDRDPQKLQKEDRVTETVNSPTTPKSANSSKKSVATPSLGTPLKEDSAKVCKTPAKANTPTQKSPALSEKFYSPSTEVPATPATAKGAEKNVEKNESFERSMSLHESDSAEETLDANEIVGLGDASLKETNEPVKPKSRKSMPAGSRVTDGATLNTRPARKSLPAHVKPSISDASPAREKATASSSWNVSVEKEVVEESDDEDMFHDTVEVVIPHEETSQSASPNGKSNKLSDQIITDKQDIPDEQQNNEDDDNSFGDGDKKHARKSMPTVPLTSAQFYLGGAKKRNTIAEGNTRPSSVQPKPTKQQHVPVEENSKSSISPSSSLVTNPFAKVKSPKSAKSGNRLSLDSAVSAAVGKTVTKKRNSLPANTENGEEVQADGMEVDEDLIDAEKEDSIIDAVDEINNDSDGVNDDVEQEKSKPPIKKQPQAVKPLEAFDLEAVLSRCNEVVRATKERKKQSASALQKKKDQKKRLREQTVSNPVADDEDGQQEQKRNQTTTDDENGQDTKVQQDRSDGDSASKKKKRKKKVKNYLLEELAEVKKDRVAQALQHKLEQIERRKQLKKQRRQAKKMMENEENGGESPTKPAVGIGAKLEKVKRKKQQKEAIRKLLNGSTGEGTVEEPPKPILRAAVSAYAALRVTETVQVSDATIISNGATSIAVEKQKQAVSQQNGRKGEMMDASTVPKKSRSVNDATIQEEVKWKTAAAPVVSYSDGQLVVGKKAKVRAQAKEQVPDLEEQKNNDLLVKSSKKSQLLKEEAALLEKPVTKKERLNSKAIKSPPPTDTIVSKALREVRATFDRSKEVKTMKEKKKLKRTQNENVNEANAPSAVVKLPKRKRSLEDGAGAGLLTPKPPAKQSKLKALQRLASDFVEISVTPEKERLRRNFGFEEKQATPKAVGFKVRSVLPTEAEELRSMGEGSRKMKGKPSVASAPEPNHSLPLPVWTSSGFFFEHDDRPKKSIKTPIESKRGTDKANNYIPVKEHRGFKLKTLRQGATKGAAPNPNRVDATTVSNSILSFKRQQLLERTTHLREKKAK</sequence>
<keyword evidence="4" id="KW-1185">Reference proteome</keyword>
<feature type="region of interest" description="Disordered" evidence="1">
    <location>
        <begin position="1169"/>
        <end position="1214"/>
    </location>
</feature>
<feature type="compositionally biased region" description="Polar residues" evidence="1">
    <location>
        <begin position="599"/>
        <end position="612"/>
    </location>
</feature>
<dbReference type="EMBL" id="ADMH02001852">
    <property type="protein sequence ID" value="ETN60874.1"/>
    <property type="molecule type" value="Genomic_DNA"/>
</dbReference>
<feature type="compositionally biased region" description="Basic and acidic residues" evidence="1">
    <location>
        <begin position="453"/>
        <end position="477"/>
    </location>
</feature>
<feature type="compositionally biased region" description="Polar residues" evidence="1">
    <location>
        <begin position="668"/>
        <end position="677"/>
    </location>
</feature>
<feature type="compositionally biased region" description="Low complexity" evidence="1">
    <location>
        <begin position="182"/>
        <end position="191"/>
    </location>
</feature>
<reference evidence="2" key="3">
    <citation type="journal article" date="2013" name="Nucleic Acids Res.">
        <title>The genome of Anopheles darlingi, the main neotropical malaria vector.</title>
        <authorList>
            <person name="Marinotti O."/>
            <person name="Cerqueira G.C."/>
            <person name="de Almeida L.G."/>
            <person name="Ferro M.I."/>
            <person name="Loreto E.L."/>
            <person name="Zaha A."/>
            <person name="Teixeira S.M."/>
            <person name="Wespiser A.R."/>
            <person name="Almeida E Silva A."/>
            <person name="Schlindwein A.D."/>
            <person name="Pacheco A.C."/>
            <person name="Silva A.L."/>
            <person name="Graveley B.R."/>
            <person name="Walenz B.P."/>
            <person name="Lima Bde A."/>
            <person name="Ribeiro C.A."/>
            <person name="Nunes-Silva C.G."/>
            <person name="de Carvalho C.R."/>
            <person name="Soares C.M."/>
            <person name="de Menezes C.B."/>
            <person name="Matiolli C."/>
            <person name="Caffrey D."/>
            <person name="Araujo D.A."/>
            <person name="de Oliveira D.M."/>
            <person name="Golenbock D."/>
            <person name="Grisard E.C."/>
            <person name="Fantinatti-Garboggini F."/>
            <person name="de Carvalho F.M."/>
            <person name="Barcellos F.G."/>
            <person name="Prosdocimi F."/>
            <person name="May G."/>
            <person name="Azevedo Junior G.M."/>
            <person name="Guimaraes G.M."/>
            <person name="Goldman G.H."/>
            <person name="Padilha I.Q."/>
            <person name="Batista Jda S."/>
            <person name="Ferro J.A."/>
            <person name="Ribeiro J.M."/>
            <person name="Fietto J.L."/>
            <person name="Dabbas K.M."/>
            <person name="Cerdeira L."/>
            <person name="Agnez-Lima L.F."/>
            <person name="Brocchi M."/>
            <person name="de Carvalho M.O."/>
            <person name="Teixeira Mde M."/>
            <person name="Diniz Maia Mde M."/>
            <person name="Goldman M.H."/>
            <person name="Cruz Schneider M.P."/>
            <person name="Felipe M.S."/>
            <person name="Hungria M."/>
            <person name="Nicolas M.F."/>
            <person name="Pereira M."/>
            <person name="Montes M.A."/>
            <person name="Cantao M.E."/>
            <person name="Vincentz M."/>
            <person name="Rafael M.S."/>
            <person name="Silverman N."/>
            <person name="Stoco P.H."/>
            <person name="Souza R.C."/>
            <person name="Vicentini R."/>
            <person name="Gazzinelli R.T."/>
            <person name="Neves Rde O."/>
            <person name="Silva R."/>
            <person name="Astolfi-Filho S."/>
            <person name="Maciel T.E."/>
            <person name="Urmenyi T.P."/>
            <person name="Tadei W.P."/>
            <person name="Camargo E.P."/>
            <person name="de Vasconcelos A.T."/>
        </authorList>
    </citation>
    <scope>NUCLEOTIDE SEQUENCE</scope>
</reference>
<feature type="compositionally biased region" description="Acidic residues" evidence="1">
    <location>
        <begin position="497"/>
        <end position="512"/>
    </location>
</feature>
<feature type="compositionally biased region" description="Polar residues" evidence="1">
    <location>
        <begin position="78"/>
        <end position="92"/>
    </location>
</feature>